<feature type="domain" description="Ig-like" evidence="7">
    <location>
        <begin position="274"/>
        <end position="369"/>
    </location>
</feature>
<evidence type="ECO:0000256" key="3">
    <source>
        <dbReference type="ARBA" id="ARBA00023157"/>
    </source>
</evidence>
<comment type="caution">
    <text evidence="8">The sequence shown here is derived from an EMBL/GenBank/DDBJ whole genome shotgun (WGS) entry which is preliminary data.</text>
</comment>
<keyword evidence="6" id="KW-1133">Transmembrane helix</keyword>
<evidence type="ECO:0000256" key="5">
    <source>
        <dbReference type="ARBA" id="ARBA00023319"/>
    </source>
</evidence>
<keyword evidence="2 6" id="KW-0472">Membrane</keyword>
<dbReference type="InterPro" id="IPR003598">
    <property type="entry name" value="Ig_sub2"/>
</dbReference>
<dbReference type="InterPro" id="IPR013783">
    <property type="entry name" value="Ig-like_fold"/>
</dbReference>
<evidence type="ECO:0000256" key="4">
    <source>
        <dbReference type="ARBA" id="ARBA00023180"/>
    </source>
</evidence>
<dbReference type="InterPro" id="IPR036179">
    <property type="entry name" value="Ig-like_dom_sf"/>
</dbReference>
<dbReference type="AlphaFoldDB" id="A0A8S3U9V0"/>
<dbReference type="Proteomes" id="UP000683360">
    <property type="component" value="Unassembled WGS sequence"/>
</dbReference>
<keyword evidence="4" id="KW-0325">Glycoprotein</keyword>
<dbReference type="SMART" id="SM00409">
    <property type="entry name" value="IG"/>
    <property type="match status" value="3"/>
</dbReference>
<keyword evidence="6" id="KW-0812">Transmembrane</keyword>
<dbReference type="EC" id="2.7.11.1" evidence="8"/>
<protein>
    <submittedName>
        <fullName evidence="8">TTN</fullName>
        <ecNumber evidence="8">2.7.11.1</ecNumber>
    </submittedName>
</protein>
<dbReference type="PANTHER" id="PTHR11640">
    <property type="entry name" value="NEPHRIN"/>
    <property type="match status" value="1"/>
</dbReference>
<organism evidence="8 9">
    <name type="scientific">Mytilus edulis</name>
    <name type="common">Blue mussel</name>
    <dbReference type="NCBI Taxonomy" id="6550"/>
    <lineage>
        <taxon>Eukaryota</taxon>
        <taxon>Metazoa</taxon>
        <taxon>Spiralia</taxon>
        <taxon>Lophotrochozoa</taxon>
        <taxon>Mollusca</taxon>
        <taxon>Bivalvia</taxon>
        <taxon>Autobranchia</taxon>
        <taxon>Pteriomorphia</taxon>
        <taxon>Mytilida</taxon>
        <taxon>Mytiloidea</taxon>
        <taxon>Mytilidae</taxon>
        <taxon>Mytilinae</taxon>
        <taxon>Mytilus</taxon>
    </lineage>
</organism>
<dbReference type="GO" id="GO:0005886">
    <property type="term" value="C:plasma membrane"/>
    <property type="evidence" value="ECO:0007669"/>
    <property type="project" value="TreeGrafter"/>
</dbReference>
<dbReference type="GO" id="GO:0098609">
    <property type="term" value="P:cell-cell adhesion"/>
    <property type="evidence" value="ECO:0007669"/>
    <property type="project" value="TreeGrafter"/>
</dbReference>
<dbReference type="GO" id="GO:0004674">
    <property type="term" value="F:protein serine/threonine kinase activity"/>
    <property type="evidence" value="ECO:0007669"/>
    <property type="project" value="UniProtKB-EC"/>
</dbReference>
<dbReference type="GO" id="GO:0005911">
    <property type="term" value="C:cell-cell junction"/>
    <property type="evidence" value="ECO:0007669"/>
    <property type="project" value="TreeGrafter"/>
</dbReference>
<accession>A0A8S3U9V0</accession>
<dbReference type="OrthoDB" id="6133959at2759"/>
<dbReference type="Pfam" id="PF13927">
    <property type="entry name" value="Ig_3"/>
    <property type="match status" value="1"/>
</dbReference>
<sequence length="605" mass="68960">MRIQNSTNLKEVFTNEGEKFKITCTVNTGIPAETLKWFSDQHMIAVGGPKMLIYEFTPNKSNDGQNFTCLARNNITNTSLKKTISLRLYLKPKVYVKASPSTNVDEGKQLNLSCYYESNIAHDSVYWYNFRYEQINVSRNGSFNLSISNSSKDDRGTYFCKVKNRVGIGVANITVTVKFRPTVIVHHKNYTTQLEKAKRILLKVESYPEPSASWAKSAGGKLGVWNVSKYEDLQLLNTYDCTFYLESSIKPTNEEHFGLYMVAIRNDIGSIELPVQLHVERILGYNITVETGRTKCIASSSVNITCGSLNMDNNTVDVKWKHYFHDELVQTFQGKSMLGISHCDYRDGGDYICEWMSNGTRLSGRSSLAIIGPPIISQQTISIRDEFVFISIDFHCEGGAPEISWYMNDVRLDFNNTDHWTTIKASNISVQVHRHTINITGFITTLVFNKNQIPTINKINCQVRKYSYSSEVVVSKEDILENLYISMSDRTEINIYQDVSNVTLSSKKFGNSRSTLYISVPLTTAFLLILFFGVGYRMWRSNKGLEKILQQMEMQNREHADIPVQMRELTIATEDHYDAISSDLGTTYYHAVEWHNTVTVMDSDD</sequence>
<dbReference type="PROSITE" id="PS50835">
    <property type="entry name" value="IG_LIKE"/>
    <property type="match status" value="3"/>
</dbReference>
<keyword evidence="3" id="KW-1015">Disulfide bond</keyword>
<evidence type="ECO:0000256" key="1">
    <source>
        <dbReference type="ARBA" id="ARBA00004479"/>
    </source>
</evidence>
<reference evidence="8" key="1">
    <citation type="submission" date="2021-03" db="EMBL/GenBank/DDBJ databases">
        <authorList>
            <person name="Bekaert M."/>
        </authorList>
    </citation>
    <scope>NUCLEOTIDE SEQUENCE</scope>
</reference>
<evidence type="ECO:0000313" key="9">
    <source>
        <dbReference type="Proteomes" id="UP000683360"/>
    </source>
</evidence>
<dbReference type="InterPro" id="IPR007110">
    <property type="entry name" value="Ig-like_dom"/>
</dbReference>
<evidence type="ECO:0000256" key="6">
    <source>
        <dbReference type="SAM" id="Phobius"/>
    </source>
</evidence>
<dbReference type="CDD" id="cd00099">
    <property type="entry name" value="IgV"/>
    <property type="match status" value="1"/>
</dbReference>
<feature type="domain" description="Ig-like" evidence="7">
    <location>
        <begin position="1"/>
        <end position="85"/>
    </location>
</feature>
<dbReference type="PANTHER" id="PTHR11640:SF164">
    <property type="entry name" value="MAM DOMAIN-CONTAINING GLYCOSYLPHOSPHATIDYLINOSITOL ANCHOR PROTEIN 1"/>
    <property type="match status" value="1"/>
</dbReference>
<proteinExistence type="predicted"/>
<gene>
    <name evidence="8" type="ORF">MEDL_53022</name>
</gene>
<dbReference type="EMBL" id="CAJPWZ010002572">
    <property type="protein sequence ID" value="CAG2240751.1"/>
    <property type="molecule type" value="Genomic_DNA"/>
</dbReference>
<dbReference type="GO" id="GO:0050839">
    <property type="term" value="F:cell adhesion molecule binding"/>
    <property type="evidence" value="ECO:0007669"/>
    <property type="project" value="TreeGrafter"/>
</dbReference>
<dbReference type="Gene3D" id="2.60.40.10">
    <property type="entry name" value="Immunoglobulins"/>
    <property type="match status" value="3"/>
</dbReference>
<dbReference type="SUPFAM" id="SSF48726">
    <property type="entry name" value="Immunoglobulin"/>
    <property type="match status" value="4"/>
</dbReference>
<comment type="subcellular location">
    <subcellularLocation>
        <location evidence="1">Membrane</location>
        <topology evidence="1">Single-pass type I membrane protein</topology>
    </subcellularLocation>
</comment>
<keyword evidence="8" id="KW-0808">Transferase</keyword>
<evidence type="ECO:0000259" key="7">
    <source>
        <dbReference type="PROSITE" id="PS50835"/>
    </source>
</evidence>
<evidence type="ECO:0000313" key="8">
    <source>
        <dbReference type="EMBL" id="CAG2240751.1"/>
    </source>
</evidence>
<evidence type="ECO:0000256" key="2">
    <source>
        <dbReference type="ARBA" id="ARBA00023136"/>
    </source>
</evidence>
<dbReference type="InterPro" id="IPR051275">
    <property type="entry name" value="Cell_adhesion_signaling"/>
</dbReference>
<feature type="domain" description="Ig-like" evidence="7">
    <location>
        <begin position="92"/>
        <end position="176"/>
    </location>
</feature>
<keyword evidence="9" id="KW-1185">Reference proteome</keyword>
<name>A0A8S3U9V0_MYTED</name>
<dbReference type="InterPro" id="IPR003599">
    <property type="entry name" value="Ig_sub"/>
</dbReference>
<dbReference type="SMART" id="SM00408">
    <property type="entry name" value="IGc2"/>
    <property type="match status" value="2"/>
</dbReference>
<keyword evidence="5" id="KW-0393">Immunoglobulin domain</keyword>
<feature type="transmembrane region" description="Helical" evidence="6">
    <location>
        <begin position="516"/>
        <end position="539"/>
    </location>
</feature>